<dbReference type="GO" id="GO:0006565">
    <property type="term" value="P:L-serine catabolic process"/>
    <property type="evidence" value="ECO:0007669"/>
    <property type="project" value="TreeGrafter"/>
</dbReference>
<comment type="function">
    <text evidence="12 13">Catalyzes the anaerobic formation of alpha-ketobutyrate and ammonia from threonine in a two-step reaction. The first step involved a dehydration of threonine and a production of enamine intermediates (aminocrotonate), which tautomerizes to its imine form (iminobutyrate). Both intermediates are unstable and short-lived. The second step is the nonenzymatic hydrolysis of the enamine/imine intermediates to form 2-ketobutyrate and free ammonia. In the low water environment of the cell, the second step is accelerated by RidA.</text>
</comment>
<evidence type="ECO:0000256" key="7">
    <source>
        <dbReference type="ARBA" id="ARBA00022624"/>
    </source>
</evidence>
<keyword evidence="8" id="KW-0677">Repeat</keyword>
<dbReference type="SUPFAM" id="SSF55021">
    <property type="entry name" value="ACT-like"/>
    <property type="match status" value="1"/>
</dbReference>
<keyword evidence="11 13" id="KW-0100">Branched-chain amino acid biosynthesis</keyword>
<dbReference type="AlphaFoldDB" id="A0A3E0H9W3"/>
<dbReference type="InterPro" id="IPR001721">
    <property type="entry name" value="TD_ACT-like"/>
</dbReference>
<evidence type="ECO:0000256" key="11">
    <source>
        <dbReference type="ARBA" id="ARBA00023304"/>
    </source>
</evidence>
<dbReference type="UniPathway" id="UPA00047">
    <property type="reaction ID" value="UER00054"/>
</dbReference>
<dbReference type="GO" id="GO:0030170">
    <property type="term" value="F:pyridoxal phosphate binding"/>
    <property type="evidence" value="ECO:0007669"/>
    <property type="project" value="InterPro"/>
</dbReference>
<gene>
    <name evidence="13" type="primary">ilvA</name>
    <name evidence="15" type="ORF">DFR26_0178</name>
</gene>
<evidence type="ECO:0000256" key="3">
    <source>
        <dbReference type="ARBA" id="ARBA00004810"/>
    </source>
</evidence>
<protein>
    <recommendedName>
        <fullName evidence="13">L-threonine dehydratase</fullName>
        <ecNumber evidence="13">4.3.1.19</ecNumber>
    </recommendedName>
    <alternativeName>
        <fullName evidence="13">Threonine deaminase</fullName>
    </alternativeName>
</protein>
<feature type="domain" description="ACT-like" evidence="14">
    <location>
        <begin position="329"/>
        <end position="401"/>
    </location>
</feature>
<evidence type="ECO:0000256" key="4">
    <source>
        <dbReference type="ARBA" id="ARBA00010869"/>
    </source>
</evidence>
<evidence type="ECO:0000256" key="1">
    <source>
        <dbReference type="ARBA" id="ARBA00001274"/>
    </source>
</evidence>
<dbReference type="InterPro" id="IPR005787">
    <property type="entry name" value="Thr_deHydtase_biosynth"/>
</dbReference>
<evidence type="ECO:0000256" key="6">
    <source>
        <dbReference type="ARBA" id="ARBA00022605"/>
    </source>
</evidence>
<dbReference type="NCBIfam" id="TIGR01124">
    <property type="entry name" value="ilvA_2Cterm"/>
    <property type="match status" value="1"/>
</dbReference>
<dbReference type="GO" id="GO:0009097">
    <property type="term" value="P:isoleucine biosynthetic process"/>
    <property type="evidence" value="ECO:0007669"/>
    <property type="project" value="UniProtKB-UniRule"/>
</dbReference>
<dbReference type="PANTHER" id="PTHR48078">
    <property type="entry name" value="THREONINE DEHYDRATASE, MITOCHONDRIAL-RELATED"/>
    <property type="match status" value="1"/>
</dbReference>
<name>A0A3E0H9W3_9GAMM</name>
<dbReference type="SUPFAM" id="SSF53686">
    <property type="entry name" value="Tryptophan synthase beta subunit-like PLP-dependent enzymes"/>
    <property type="match status" value="1"/>
</dbReference>
<comment type="similarity">
    <text evidence="4 13">Belongs to the serine/threonine dehydratase family.</text>
</comment>
<comment type="subunit">
    <text evidence="5 13">Homotetramer.</text>
</comment>
<evidence type="ECO:0000256" key="13">
    <source>
        <dbReference type="RuleBase" id="RU362012"/>
    </source>
</evidence>
<accession>A0A3E0H9W3</accession>
<feature type="domain" description="ACT-like" evidence="14">
    <location>
        <begin position="423"/>
        <end position="494"/>
    </location>
</feature>
<dbReference type="NCBIfam" id="NF009130">
    <property type="entry name" value="PRK12483.1"/>
    <property type="match status" value="1"/>
</dbReference>
<evidence type="ECO:0000256" key="10">
    <source>
        <dbReference type="ARBA" id="ARBA00023239"/>
    </source>
</evidence>
<dbReference type="Gene3D" id="3.40.50.1100">
    <property type="match status" value="2"/>
</dbReference>
<evidence type="ECO:0000256" key="12">
    <source>
        <dbReference type="ARBA" id="ARBA00025527"/>
    </source>
</evidence>
<dbReference type="EMBL" id="QUNR01000001">
    <property type="protein sequence ID" value="REH39982.1"/>
    <property type="molecule type" value="Genomic_DNA"/>
</dbReference>
<sequence>MLDAVVKRILQARVYDVAIESPLDEAAQLSKRLKNRVLIKREDLQPVFSFKLRGAYNKIRLLPEADRARGIIAASAGNHAQGVALATKKLGIKGVIVMPQTTPDIKVNAVRALGAQAVLHGDNYDEAFAHAQQLMAEKGYTFVHPFDDPDTIAGQGTVAMEILRQHSGEIDAVFIPCGGGGLMAGMAAYIKHVRPEIRVIAVEAEDSACLAAAMQAGQRVTLPSVGLFADGVAVKLIGEHTFAIAQHCVDEVITCTTDEICAAIKDVFDECRSIAEPAGALSIAGLKKYVQREGVTQQTLVAINSGANMNFDRLRHIAERTELGEGREAVLAVTIPEKAGAFKAFCQAIGKRNVTEFNYRYSSAAEAHVFVGVSLKPGLDARLELVGSLRKKGYEVLDLSDDEMAKLHTRHLVGGHAGLTDERLFRFEFPERPGALMAFLSELGGQWNISLFHYRNHGAAYGRVLIGLQLGDKPLRALIKSLEAVGYPYSDESDNPAYQLFLR</sequence>
<dbReference type="GO" id="GO:0003941">
    <property type="term" value="F:L-serine ammonia-lyase activity"/>
    <property type="evidence" value="ECO:0007669"/>
    <property type="project" value="TreeGrafter"/>
</dbReference>
<dbReference type="InterPro" id="IPR045865">
    <property type="entry name" value="ACT-like_dom_sf"/>
</dbReference>
<comment type="catalytic activity">
    <reaction evidence="1 13">
        <text>L-threonine = 2-oxobutanoate + NH4(+)</text>
        <dbReference type="Rhea" id="RHEA:22108"/>
        <dbReference type="ChEBI" id="CHEBI:16763"/>
        <dbReference type="ChEBI" id="CHEBI:28938"/>
        <dbReference type="ChEBI" id="CHEBI:57926"/>
        <dbReference type="EC" id="4.3.1.19"/>
    </reaction>
</comment>
<keyword evidence="16" id="KW-1185">Reference proteome</keyword>
<keyword evidence="10 13" id="KW-0456">Lyase</keyword>
<dbReference type="InterPro" id="IPR000634">
    <property type="entry name" value="Ser/Thr_deHydtase_PyrdxlP-BS"/>
</dbReference>
<comment type="pathway">
    <text evidence="3 13">Amino-acid biosynthesis; L-isoleucine biosynthesis; 2-oxobutanoate from L-threonine: step 1/1.</text>
</comment>
<evidence type="ECO:0000256" key="8">
    <source>
        <dbReference type="ARBA" id="ARBA00022737"/>
    </source>
</evidence>
<dbReference type="Pfam" id="PF00585">
    <property type="entry name" value="Thr_dehydrat_C"/>
    <property type="match status" value="2"/>
</dbReference>
<dbReference type="FunFam" id="3.40.1020.10:FF:000001">
    <property type="entry name" value="L-threonine dehydratase"/>
    <property type="match status" value="1"/>
</dbReference>
<dbReference type="InterPro" id="IPR001926">
    <property type="entry name" value="TrpB-like_PALP"/>
</dbReference>
<dbReference type="InterPro" id="IPR050147">
    <property type="entry name" value="Ser/Thr_Dehydratase"/>
</dbReference>
<evidence type="ECO:0000313" key="16">
    <source>
        <dbReference type="Proteomes" id="UP000256774"/>
    </source>
</evidence>
<dbReference type="EC" id="4.3.1.19" evidence="13"/>
<proteinExistence type="inferred from homology"/>
<dbReference type="CDD" id="cd04907">
    <property type="entry name" value="ACT_ThrD-I_2"/>
    <property type="match status" value="1"/>
</dbReference>
<evidence type="ECO:0000313" key="15">
    <source>
        <dbReference type="EMBL" id="REH39982.1"/>
    </source>
</evidence>
<keyword evidence="7 13" id="KW-0412">Isoleucine biosynthesis</keyword>
<dbReference type="GO" id="GO:0006567">
    <property type="term" value="P:L-threonine catabolic process"/>
    <property type="evidence" value="ECO:0007669"/>
    <property type="project" value="TreeGrafter"/>
</dbReference>
<dbReference type="InterPro" id="IPR036052">
    <property type="entry name" value="TrpB-like_PALP_sf"/>
</dbReference>
<dbReference type="GO" id="GO:0004794">
    <property type="term" value="F:threonine deaminase activity"/>
    <property type="evidence" value="ECO:0007669"/>
    <property type="project" value="UniProtKB-UniRule"/>
</dbReference>
<dbReference type="CDD" id="cd04906">
    <property type="entry name" value="ACT_ThrD-I_1"/>
    <property type="match status" value="1"/>
</dbReference>
<dbReference type="CDD" id="cd01562">
    <property type="entry name" value="Thr-dehyd"/>
    <property type="match status" value="1"/>
</dbReference>
<dbReference type="Gene3D" id="3.40.1020.10">
    <property type="entry name" value="Biosynthetic Threonine Deaminase, Domain 3"/>
    <property type="match status" value="1"/>
</dbReference>
<dbReference type="OrthoDB" id="9811476at2"/>
<dbReference type="Proteomes" id="UP000256774">
    <property type="component" value="Unassembled WGS sequence"/>
</dbReference>
<organism evidence="15 16">
    <name type="scientific">Paraperlucidibaca baekdonensis</name>
    <dbReference type="NCBI Taxonomy" id="748120"/>
    <lineage>
        <taxon>Bacteria</taxon>
        <taxon>Pseudomonadati</taxon>
        <taxon>Pseudomonadota</taxon>
        <taxon>Gammaproteobacteria</taxon>
        <taxon>Moraxellales</taxon>
        <taxon>Moraxellaceae</taxon>
        <taxon>Paraperlucidibaca</taxon>
    </lineage>
</organism>
<evidence type="ECO:0000256" key="5">
    <source>
        <dbReference type="ARBA" id="ARBA00011881"/>
    </source>
</evidence>
<comment type="cofactor">
    <cofactor evidence="2 13">
        <name>pyridoxal 5'-phosphate</name>
        <dbReference type="ChEBI" id="CHEBI:597326"/>
    </cofactor>
</comment>
<reference evidence="15 16" key="1">
    <citation type="submission" date="2018-08" db="EMBL/GenBank/DDBJ databases">
        <title>Genomic Encyclopedia of Type Strains, Phase IV (KMG-IV): sequencing the most valuable type-strain genomes for metagenomic binning, comparative biology and taxonomic classification.</title>
        <authorList>
            <person name="Goeker M."/>
        </authorList>
    </citation>
    <scope>NUCLEOTIDE SEQUENCE [LARGE SCALE GENOMIC DNA]</scope>
    <source>
        <strain evidence="15 16">DSM 26022</strain>
    </source>
</reference>
<dbReference type="InterPro" id="IPR038110">
    <property type="entry name" value="TD_ACT-like_sf"/>
</dbReference>
<keyword evidence="6 13" id="KW-0028">Amino-acid biosynthesis</keyword>
<dbReference type="PROSITE" id="PS00165">
    <property type="entry name" value="DEHYDRATASE_SER_THR"/>
    <property type="match status" value="1"/>
</dbReference>
<dbReference type="PROSITE" id="PS51672">
    <property type="entry name" value="ACT_LIKE"/>
    <property type="match status" value="2"/>
</dbReference>
<dbReference type="FunFam" id="3.40.50.1100:FF:000008">
    <property type="entry name" value="L-threonine dehydratase"/>
    <property type="match status" value="1"/>
</dbReference>
<evidence type="ECO:0000259" key="14">
    <source>
        <dbReference type="PROSITE" id="PS51672"/>
    </source>
</evidence>
<evidence type="ECO:0000256" key="2">
    <source>
        <dbReference type="ARBA" id="ARBA00001933"/>
    </source>
</evidence>
<evidence type="ECO:0000256" key="9">
    <source>
        <dbReference type="ARBA" id="ARBA00022898"/>
    </source>
</evidence>
<dbReference type="Pfam" id="PF00291">
    <property type="entry name" value="PALP"/>
    <property type="match status" value="1"/>
</dbReference>
<comment type="caution">
    <text evidence="15">The sequence shown here is derived from an EMBL/GenBank/DDBJ whole genome shotgun (WGS) entry which is preliminary data.</text>
</comment>
<dbReference type="RefSeq" id="WP_116207062.1">
    <property type="nucleotide sequence ID" value="NZ_QUNR01000001.1"/>
</dbReference>
<dbReference type="NCBIfam" id="NF006674">
    <property type="entry name" value="PRK09224.1"/>
    <property type="match status" value="1"/>
</dbReference>
<keyword evidence="9 13" id="KW-0663">Pyridoxal phosphate</keyword>
<dbReference type="PANTHER" id="PTHR48078:SF11">
    <property type="entry name" value="THREONINE DEHYDRATASE, MITOCHONDRIAL"/>
    <property type="match status" value="1"/>
</dbReference>